<dbReference type="Proteomes" id="UP000885779">
    <property type="component" value="Unassembled WGS sequence"/>
</dbReference>
<dbReference type="Gene3D" id="2.40.160.60">
    <property type="entry name" value="Outer membrane protein transport protein (OMPP1/FadL/TodX)"/>
    <property type="match status" value="1"/>
</dbReference>
<gene>
    <name evidence="9" type="ORF">ENK44_05185</name>
</gene>
<evidence type="ECO:0000313" key="9">
    <source>
        <dbReference type="EMBL" id="HGY55073.1"/>
    </source>
</evidence>
<organism evidence="9">
    <name type="scientific">Caldithrix abyssi</name>
    <dbReference type="NCBI Taxonomy" id="187145"/>
    <lineage>
        <taxon>Bacteria</taxon>
        <taxon>Pseudomonadati</taxon>
        <taxon>Calditrichota</taxon>
        <taxon>Calditrichia</taxon>
        <taxon>Calditrichales</taxon>
        <taxon>Calditrichaceae</taxon>
        <taxon>Caldithrix</taxon>
    </lineage>
</organism>
<dbReference type="InterPro" id="IPR005017">
    <property type="entry name" value="OMPP1/FadL/TodX"/>
</dbReference>
<dbReference type="SUPFAM" id="SSF56935">
    <property type="entry name" value="Porins"/>
    <property type="match status" value="1"/>
</dbReference>
<dbReference type="AlphaFoldDB" id="A0A7V4TZI5"/>
<keyword evidence="4" id="KW-0812">Transmembrane</keyword>
<dbReference type="GO" id="GO:0009279">
    <property type="term" value="C:cell outer membrane"/>
    <property type="evidence" value="ECO:0007669"/>
    <property type="project" value="UniProtKB-SubCell"/>
</dbReference>
<proteinExistence type="inferred from homology"/>
<keyword evidence="6" id="KW-0472">Membrane</keyword>
<sequence>MSRFSYFILTVLFLSFALVPAFASESTLNLAGNGARAAGMGYAFTGVADDATAISWNAAGLTQLYSMEASVIARFGFGSYAYEGWPDAPDVEYASKFNLNFASFVFPFSVGRFNVVGGVAYRTIYDFNQEITVKWETGDVVSSSEGGVNAISPAIGFQLNDMMSFGATLNIYTGSLKSKSSDDRYGTSYDGSPIDFSGTSVDVGILLRPNSKFSVGANLNFPNKLKTKMEGESDELAVPFFFSVGGAFRATDNLLIAFDYFSRSWSKSEDFKDEDNPDQYDLNSIHVGLEYLLTSGNAVMPIRLGFFTNPLFGTLDKDNNQVVDKVITAGIGLVMKKIILDGAIEFEPSSIGVTDDISIEQKLFRVTIGATVHFGQD</sequence>
<keyword evidence="5 8" id="KW-0732">Signal</keyword>
<dbReference type="GO" id="GO:0015483">
    <property type="term" value="F:long-chain fatty acid transporting porin activity"/>
    <property type="evidence" value="ECO:0007669"/>
    <property type="project" value="TreeGrafter"/>
</dbReference>
<evidence type="ECO:0000256" key="2">
    <source>
        <dbReference type="ARBA" id="ARBA00008163"/>
    </source>
</evidence>
<keyword evidence="3" id="KW-1134">Transmembrane beta strand</keyword>
<evidence type="ECO:0000256" key="7">
    <source>
        <dbReference type="ARBA" id="ARBA00023237"/>
    </source>
</evidence>
<accession>A0A7V4TZI5</accession>
<keyword evidence="7" id="KW-0998">Cell outer membrane</keyword>
<comment type="caution">
    <text evidence="9">The sequence shown here is derived from an EMBL/GenBank/DDBJ whole genome shotgun (WGS) entry which is preliminary data.</text>
</comment>
<evidence type="ECO:0000256" key="4">
    <source>
        <dbReference type="ARBA" id="ARBA00022692"/>
    </source>
</evidence>
<feature type="signal peptide" evidence="8">
    <location>
        <begin position="1"/>
        <end position="23"/>
    </location>
</feature>
<dbReference type="EMBL" id="DRQG01000046">
    <property type="protein sequence ID" value="HGY55073.1"/>
    <property type="molecule type" value="Genomic_DNA"/>
</dbReference>
<comment type="subcellular location">
    <subcellularLocation>
        <location evidence="1">Cell outer membrane</location>
        <topology evidence="1">Multi-pass membrane protein</topology>
    </subcellularLocation>
</comment>
<comment type="similarity">
    <text evidence="2">Belongs to the OmpP1/FadL family.</text>
</comment>
<dbReference type="PANTHER" id="PTHR35093">
    <property type="entry name" value="OUTER MEMBRANE PROTEIN NMB0088-RELATED"/>
    <property type="match status" value="1"/>
</dbReference>
<dbReference type="PANTHER" id="PTHR35093:SF8">
    <property type="entry name" value="OUTER MEMBRANE PROTEIN NMB0088-RELATED"/>
    <property type="match status" value="1"/>
</dbReference>
<evidence type="ECO:0000256" key="8">
    <source>
        <dbReference type="SAM" id="SignalP"/>
    </source>
</evidence>
<evidence type="ECO:0008006" key="10">
    <source>
        <dbReference type="Google" id="ProtNLM"/>
    </source>
</evidence>
<feature type="chain" id="PRO_5031496290" description="PorV/PorQ family protein" evidence="8">
    <location>
        <begin position="24"/>
        <end position="377"/>
    </location>
</feature>
<evidence type="ECO:0000256" key="5">
    <source>
        <dbReference type="ARBA" id="ARBA00022729"/>
    </source>
</evidence>
<dbReference type="Pfam" id="PF03349">
    <property type="entry name" value="Toluene_X"/>
    <property type="match status" value="1"/>
</dbReference>
<reference evidence="9" key="1">
    <citation type="journal article" date="2020" name="mSystems">
        <title>Genome- and Community-Level Interaction Insights into Carbon Utilization and Element Cycling Functions of Hydrothermarchaeota in Hydrothermal Sediment.</title>
        <authorList>
            <person name="Zhou Z."/>
            <person name="Liu Y."/>
            <person name="Xu W."/>
            <person name="Pan J."/>
            <person name="Luo Z.H."/>
            <person name="Li M."/>
        </authorList>
    </citation>
    <scope>NUCLEOTIDE SEQUENCE [LARGE SCALE GENOMIC DNA]</scope>
    <source>
        <strain evidence="9">HyVt-577</strain>
    </source>
</reference>
<evidence type="ECO:0000256" key="1">
    <source>
        <dbReference type="ARBA" id="ARBA00004571"/>
    </source>
</evidence>
<name>A0A7V4TZI5_CALAY</name>
<protein>
    <recommendedName>
        <fullName evidence="10">PorV/PorQ family protein</fullName>
    </recommendedName>
</protein>
<evidence type="ECO:0000256" key="6">
    <source>
        <dbReference type="ARBA" id="ARBA00023136"/>
    </source>
</evidence>
<evidence type="ECO:0000256" key="3">
    <source>
        <dbReference type="ARBA" id="ARBA00022452"/>
    </source>
</evidence>